<dbReference type="InterPro" id="IPR036867">
    <property type="entry name" value="R3H_dom_sf"/>
</dbReference>
<feature type="region of interest" description="Disordered" evidence="8">
    <location>
        <begin position="120"/>
        <end position="142"/>
    </location>
</feature>
<dbReference type="InterPro" id="IPR001374">
    <property type="entry name" value="R3H_dom"/>
</dbReference>
<name>A0A2U1LNA7_ARTAN</name>
<evidence type="ECO:0000313" key="10">
    <source>
        <dbReference type="EMBL" id="PWA50464.1"/>
    </source>
</evidence>
<evidence type="ECO:0000256" key="4">
    <source>
        <dbReference type="ARBA" id="ARBA00022806"/>
    </source>
</evidence>
<dbReference type="GO" id="GO:0003723">
    <property type="term" value="F:RNA binding"/>
    <property type="evidence" value="ECO:0007669"/>
    <property type="project" value="UniProtKB-KW"/>
</dbReference>
<evidence type="ECO:0000256" key="2">
    <source>
        <dbReference type="ARBA" id="ARBA00022741"/>
    </source>
</evidence>
<evidence type="ECO:0000256" key="7">
    <source>
        <dbReference type="ARBA" id="ARBA00023242"/>
    </source>
</evidence>
<dbReference type="GO" id="GO:0005634">
    <property type="term" value="C:nucleus"/>
    <property type="evidence" value="ECO:0007669"/>
    <property type="project" value="UniProtKB-SubCell"/>
</dbReference>
<evidence type="ECO:0000256" key="6">
    <source>
        <dbReference type="ARBA" id="ARBA00022884"/>
    </source>
</evidence>
<dbReference type="GO" id="GO:0005524">
    <property type="term" value="F:ATP binding"/>
    <property type="evidence" value="ECO:0007669"/>
    <property type="project" value="UniProtKB-KW"/>
</dbReference>
<accession>A0A2U1LNA7</accession>
<dbReference type="AlphaFoldDB" id="A0A2U1LNA7"/>
<evidence type="ECO:0000259" key="9">
    <source>
        <dbReference type="SMART" id="SM00393"/>
    </source>
</evidence>
<keyword evidence="3" id="KW-0378">Hydrolase</keyword>
<evidence type="ECO:0000313" key="11">
    <source>
        <dbReference type="Proteomes" id="UP000245207"/>
    </source>
</evidence>
<protein>
    <submittedName>
        <fullName evidence="10">Helicase in vascular tissue and tapetum</fullName>
    </submittedName>
</protein>
<reference evidence="10 11" key="1">
    <citation type="journal article" date="2018" name="Mol. Plant">
        <title>The genome of Artemisia annua provides insight into the evolution of Asteraceae family and artemisinin biosynthesis.</title>
        <authorList>
            <person name="Shen Q."/>
            <person name="Zhang L."/>
            <person name="Liao Z."/>
            <person name="Wang S."/>
            <person name="Yan T."/>
            <person name="Shi P."/>
            <person name="Liu M."/>
            <person name="Fu X."/>
            <person name="Pan Q."/>
            <person name="Wang Y."/>
            <person name="Lv Z."/>
            <person name="Lu X."/>
            <person name="Zhang F."/>
            <person name="Jiang W."/>
            <person name="Ma Y."/>
            <person name="Chen M."/>
            <person name="Hao X."/>
            <person name="Li L."/>
            <person name="Tang Y."/>
            <person name="Lv G."/>
            <person name="Zhou Y."/>
            <person name="Sun X."/>
            <person name="Brodelius P.E."/>
            <person name="Rose J.K.C."/>
            <person name="Tang K."/>
        </authorList>
    </citation>
    <scope>NUCLEOTIDE SEQUENCE [LARGE SCALE GENOMIC DNA]</scope>
    <source>
        <strain evidence="11">cv. Huhao1</strain>
        <tissue evidence="10">Leaf</tissue>
    </source>
</reference>
<keyword evidence="5" id="KW-0067">ATP-binding</keyword>
<feature type="domain" description="R3H" evidence="9">
    <location>
        <begin position="1"/>
        <end position="83"/>
    </location>
</feature>
<dbReference type="OrthoDB" id="5600252at2759"/>
<dbReference type="FunFam" id="3.30.1370.50:FF:000002">
    <property type="entry name" value="Immunoglobulin mu DNA-binding protein 2"/>
    <property type="match status" value="1"/>
</dbReference>
<dbReference type="STRING" id="35608.A0A2U1LNA7"/>
<evidence type="ECO:0000256" key="1">
    <source>
        <dbReference type="ARBA" id="ARBA00004123"/>
    </source>
</evidence>
<dbReference type="Gene3D" id="3.30.1370.50">
    <property type="entry name" value="R3H-like domain"/>
    <property type="match status" value="1"/>
</dbReference>
<organism evidence="10 11">
    <name type="scientific">Artemisia annua</name>
    <name type="common">Sweet wormwood</name>
    <dbReference type="NCBI Taxonomy" id="35608"/>
    <lineage>
        <taxon>Eukaryota</taxon>
        <taxon>Viridiplantae</taxon>
        <taxon>Streptophyta</taxon>
        <taxon>Embryophyta</taxon>
        <taxon>Tracheophyta</taxon>
        <taxon>Spermatophyta</taxon>
        <taxon>Magnoliopsida</taxon>
        <taxon>eudicotyledons</taxon>
        <taxon>Gunneridae</taxon>
        <taxon>Pentapetalae</taxon>
        <taxon>asterids</taxon>
        <taxon>campanulids</taxon>
        <taxon>Asterales</taxon>
        <taxon>Asteraceae</taxon>
        <taxon>Asteroideae</taxon>
        <taxon>Anthemideae</taxon>
        <taxon>Artemisiinae</taxon>
        <taxon>Artemisia</taxon>
    </lineage>
</organism>
<comment type="caution">
    <text evidence="10">The sequence shown here is derived from an EMBL/GenBank/DDBJ whole genome shotgun (WGS) entry which is preliminary data.</text>
</comment>
<evidence type="ECO:0000256" key="8">
    <source>
        <dbReference type="SAM" id="MobiDB-lite"/>
    </source>
</evidence>
<sequence length="190" mass="20963">MKRRKRGGGGGGGVPKVAEATRIHIRRTLEEFRASNDDVYTFDADLSNFDRAEVHVLCRKMGMKSRSTGSKTGNKRCVSVYKFKGKSEKPKAKSDLTSFTFSEEGKEVLTDFFSLYPPGEHGEAEKTATTSSKNSGNTRKTDDILCKPIMKKAEIAKKLESVTARMESDLKLKQVKNAIFADAATGTAQR</sequence>
<evidence type="ECO:0000256" key="5">
    <source>
        <dbReference type="ARBA" id="ARBA00022840"/>
    </source>
</evidence>
<keyword evidence="6" id="KW-0694">RNA-binding</keyword>
<dbReference type="GO" id="GO:0003677">
    <property type="term" value="F:DNA binding"/>
    <property type="evidence" value="ECO:0007669"/>
    <property type="project" value="UniProtKB-ARBA"/>
</dbReference>
<gene>
    <name evidence="10" type="ORF">CTI12_AA472300</name>
</gene>
<proteinExistence type="predicted"/>
<keyword evidence="2" id="KW-0547">Nucleotide-binding</keyword>
<dbReference type="SUPFAM" id="SSF82708">
    <property type="entry name" value="R3H domain"/>
    <property type="match status" value="1"/>
</dbReference>
<comment type="subcellular location">
    <subcellularLocation>
        <location evidence="1">Nucleus</location>
    </subcellularLocation>
</comment>
<dbReference type="EMBL" id="PKPP01008522">
    <property type="protein sequence ID" value="PWA50464.1"/>
    <property type="molecule type" value="Genomic_DNA"/>
</dbReference>
<evidence type="ECO:0000256" key="3">
    <source>
        <dbReference type="ARBA" id="ARBA00022801"/>
    </source>
</evidence>
<keyword evidence="4 10" id="KW-0347">Helicase</keyword>
<dbReference type="SMART" id="SM00393">
    <property type="entry name" value="R3H"/>
    <property type="match status" value="1"/>
</dbReference>
<dbReference type="GO" id="GO:0004386">
    <property type="term" value="F:helicase activity"/>
    <property type="evidence" value="ECO:0007669"/>
    <property type="project" value="UniProtKB-KW"/>
</dbReference>
<dbReference type="Proteomes" id="UP000245207">
    <property type="component" value="Unassembled WGS sequence"/>
</dbReference>
<dbReference type="GO" id="GO:0016787">
    <property type="term" value="F:hydrolase activity"/>
    <property type="evidence" value="ECO:0007669"/>
    <property type="project" value="UniProtKB-KW"/>
</dbReference>
<dbReference type="Pfam" id="PF01424">
    <property type="entry name" value="R3H"/>
    <property type="match status" value="1"/>
</dbReference>
<keyword evidence="11" id="KW-1185">Reference proteome</keyword>
<keyword evidence="7" id="KW-0539">Nucleus</keyword>
<feature type="compositionally biased region" description="Polar residues" evidence="8">
    <location>
        <begin position="127"/>
        <end position="138"/>
    </location>
</feature>